<feature type="compositionally biased region" description="Basic and acidic residues" evidence="2">
    <location>
        <begin position="145"/>
        <end position="165"/>
    </location>
</feature>
<evidence type="ECO:0000256" key="2">
    <source>
        <dbReference type="SAM" id="MobiDB-lite"/>
    </source>
</evidence>
<organism evidence="5 6">
    <name type="scientific">Plasmodium gonderi</name>
    <dbReference type="NCBI Taxonomy" id="77519"/>
    <lineage>
        <taxon>Eukaryota</taxon>
        <taxon>Sar</taxon>
        <taxon>Alveolata</taxon>
        <taxon>Apicomplexa</taxon>
        <taxon>Aconoidasida</taxon>
        <taxon>Haemosporida</taxon>
        <taxon>Plasmodiidae</taxon>
        <taxon>Plasmodium</taxon>
        <taxon>Plasmodium (Plasmodium)</taxon>
    </lineage>
</organism>
<dbReference type="Pfam" id="PF04676">
    <property type="entry name" value="CwfJ_C_2"/>
    <property type="match status" value="1"/>
</dbReference>
<dbReference type="InterPro" id="IPR006767">
    <property type="entry name" value="Cwf19-like_C_dom-2"/>
</dbReference>
<dbReference type="Proteomes" id="UP000195521">
    <property type="component" value="Unassembled WGS sequence"/>
</dbReference>
<dbReference type="OrthoDB" id="2113965at2759"/>
<keyword evidence="6" id="KW-1185">Reference proteome</keyword>
<dbReference type="EMBL" id="BDQF01000015">
    <property type="protein sequence ID" value="GAW83581.1"/>
    <property type="molecule type" value="Genomic_DNA"/>
</dbReference>
<evidence type="ECO:0000259" key="3">
    <source>
        <dbReference type="Pfam" id="PF04676"/>
    </source>
</evidence>
<dbReference type="GeneID" id="39750327"/>
<feature type="compositionally biased region" description="Basic residues" evidence="2">
    <location>
        <begin position="70"/>
        <end position="92"/>
    </location>
</feature>
<gene>
    <name evidence="5" type="ORF">PGO_143790</name>
</gene>
<dbReference type="Pfam" id="PF04677">
    <property type="entry name" value="CwfJ_C_1"/>
    <property type="match status" value="1"/>
</dbReference>
<feature type="compositionally biased region" description="Low complexity" evidence="2">
    <location>
        <begin position="18"/>
        <end position="27"/>
    </location>
</feature>
<reference evidence="6" key="1">
    <citation type="submission" date="2017-04" db="EMBL/GenBank/DDBJ databases">
        <title>Plasmodium gonderi genome.</title>
        <authorList>
            <person name="Arisue N."/>
            <person name="Honma H."/>
            <person name="Kawai S."/>
            <person name="Tougan T."/>
            <person name="Tanabe K."/>
            <person name="Horii T."/>
        </authorList>
    </citation>
    <scope>NUCLEOTIDE SEQUENCE [LARGE SCALE GENOMIC DNA]</scope>
    <source>
        <strain evidence="6">ATCC 30045</strain>
    </source>
</reference>
<dbReference type="PANTHER" id="PTHR12072:SF5">
    <property type="entry name" value="CWF19-LIKE PROTEIN 2"/>
    <property type="match status" value="1"/>
</dbReference>
<name>A0A1Y1JM83_PLAGO</name>
<dbReference type="GO" id="GO:0071014">
    <property type="term" value="C:post-mRNA release spliceosomal complex"/>
    <property type="evidence" value="ECO:0007669"/>
    <property type="project" value="TreeGrafter"/>
</dbReference>
<feature type="compositionally biased region" description="Basic residues" evidence="2">
    <location>
        <begin position="130"/>
        <end position="144"/>
    </location>
</feature>
<dbReference type="RefSeq" id="XP_028546170.1">
    <property type="nucleotide sequence ID" value="XM_028690369.1"/>
</dbReference>
<dbReference type="PANTHER" id="PTHR12072">
    <property type="entry name" value="CWF19, CELL CYCLE CONTROL PROTEIN"/>
    <property type="match status" value="1"/>
</dbReference>
<dbReference type="InterPro" id="IPR040194">
    <property type="entry name" value="Cwf19-like"/>
</dbReference>
<dbReference type="AlphaFoldDB" id="A0A1Y1JM83"/>
<comment type="caution">
    <text evidence="5">The sequence shown here is derived from an EMBL/GenBank/DDBJ whole genome shotgun (WGS) entry which is preliminary data.</text>
</comment>
<evidence type="ECO:0000256" key="1">
    <source>
        <dbReference type="ARBA" id="ARBA00006795"/>
    </source>
</evidence>
<feature type="compositionally biased region" description="Low complexity" evidence="2">
    <location>
        <begin position="93"/>
        <end position="126"/>
    </location>
</feature>
<dbReference type="OMA" id="CKCIFTD"/>
<feature type="domain" description="Cwf19-like C-terminal" evidence="4">
    <location>
        <begin position="289"/>
        <end position="419"/>
    </location>
</feature>
<sequence>MSNVDEFYEYARNNFLNLLKKNNVNPPNEEKRNDTKQHKGSRDKEKNERYMSDMRKLKSDELNDKESYNKKYKNFVLKGKRKIFGRTMRKRSMSISSASSNSFTSSISSNSAASCVSHSSLESLDSSYDKRKKKRKHEKHKRCQRERDKKGRVKIEKGYENSKMKTEKKKAEKRKKKRSAETEERKGEKKCRKEKYVKVEELKRTKNKCTNARNNIGGEGTDESHEVCFSSSDVEKWEYRKEDKEKSFKFEYEDKMKVHILEKNIELSKKLDIIISEKKKKMLLKNALNKNLVDCKHCIDSNSFNKINKLNIISISDKSYMCYYNYRNIFLKDQLFISPIEHTTSVTNTNFETIQDMRNHMKSLIAMLEENNETCIFVEFNNCFNASIELISLRKTKHTYINCYIIPMELLEKAKIYFKKNMEDVNSLYRENKQLIITNNKYAPYNVIPKNIPYISVNFSLVETYIQVIENNYDYVNMCKCIFTDIFKKDKFYKYFQNFQQYVNSVESFKNLYQKYDWTNYIN</sequence>
<dbReference type="GO" id="GO:0000398">
    <property type="term" value="P:mRNA splicing, via spliceosome"/>
    <property type="evidence" value="ECO:0007669"/>
    <property type="project" value="TreeGrafter"/>
</dbReference>
<comment type="similarity">
    <text evidence="1">Belongs to the CWF19 family.</text>
</comment>
<feature type="compositionally biased region" description="Basic and acidic residues" evidence="2">
    <location>
        <begin position="28"/>
        <end position="69"/>
    </location>
</feature>
<dbReference type="InterPro" id="IPR006768">
    <property type="entry name" value="Cwf19-like_C_dom-1"/>
</dbReference>
<proteinExistence type="inferred from homology"/>
<feature type="compositionally biased region" description="Basic residues" evidence="2">
    <location>
        <begin position="166"/>
        <end position="178"/>
    </location>
</feature>
<evidence type="ECO:0000313" key="5">
    <source>
        <dbReference type="EMBL" id="GAW83581.1"/>
    </source>
</evidence>
<evidence type="ECO:0000313" key="6">
    <source>
        <dbReference type="Proteomes" id="UP000195521"/>
    </source>
</evidence>
<evidence type="ECO:0000259" key="4">
    <source>
        <dbReference type="Pfam" id="PF04677"/>
    </source>
</evidence>
<accession>A0A1Y1JM83</accession>
<feature type="domain" description="Cwf19-like protein C-terminal" evidence="3">
    <location>
        <begin position="430"/>
        <end position="519"/>
    </location>
</feature>
<protein>
    <submittedName>
        <fullName evidence="5">Debranching enzyme-associated ribonuclease</fullName>
    </submittedName>
</protein>
<feature type="region of interest" description="Disordered" evidence="2">
    <location>
        <begin position="18"/>
        <end position="189"/>
    </location>
</feature>